<evidence type="ECO:0000313" key="1">
    <source>
        <dbReference type="EMBL" id="CAA9576675.1"/>
    </source>
</evidence>
<reference evidence="1" key="1">
    <citation type="submission" date="2020-02" db="EMBL/GenBank/DDBJ databases">
        <authorList>
            <person name="Meier V. D."/>
        </authorList>
    </citation>
    <scope>NUCLEOTIDE SEQUENCE</scope>
    <source>
        <strain evidence="1">AVDCRST_MAG88</strain>
    </source>
</reference>
<organism evidence="1">
    <name type="scientific">uncultured Thermomicrobiales bacterium</name>
    <dbReference type="NCBI Taxonomy" id="1645740"/>
    <lineage>
        <taxon>Bacteria</taxon>
        <taxon>Pseudomonadati</taxon>
        <taxon>Thermomicrobiota</taxon>
        <taxon>Thermomicrobia</taxon>
        <taxon>Thermomicrobiales</taxon>
        <taxon>environmental samples</taxon>
    </lineage>
</organism>
<gene>
    <name evidence="1" type="ORF">AVDCRST_MAG88-2880</name>
</gene>
<sequence>LSGGAAAHLATREYFVPAYLLRLTTRKPLPCDVRESSERDFDVALTSHLGREHTLGTATIGFGSQARSVLAHFAPHADRRTRILYSRFLAEGEARDMNLRDTRMVEWGHFAGVQGGGRAIALYGLRPDYRRLSALRVELFLLGAGTNDAPWCDGRRLTPGDRVAAGQWLTLDLGPAYAAIYPLRPTHLGGDGARPVALHADGTDLRLTIDNYDGPAKFFWKYAPLPWEHGGGAIGPFFHGNLRAGFLIETTDASEWGDFEAFRRAVEEAHVSDTVDDLVRRVRWERGGHSLELAVDLHTFARVAHLVDGQPEADVSLQAPGVVQLPGTSAGLDGVEVRSSAPGMWVAVADDGYAVANPTPAPLEVGVAGAAAMLPAFARAMVGQGGDVRVDELPVG</sequence>
<dbReference type="EMBL" id="CADCWM010000695">
    <property type="protein sequence ID" value="CAA9576675.1"/>
    <property type="molecule type" value="Genomic_DNA"/>
</dbReference>
<accession>A0A6J4VE84</accession>
<protein>
    <submittedName>
        <fullName evidence="1">Uncharacterized protein</fullName>
    </submittedName>
</protein>
<proteinExistence type="predicted"/>
<name>A0A6J4VE84_9BACT</name>
<feature type="non-terminal residue" evidence="1">
    <location>
        <position position="1"/>
    </location>
</feature>
<dbReference type="AlphaFoldDB" id="A0A6J4VE84"/>